<sequence length="602" mass="65441">MPEVLDISSDEEEGLEESLTVTDFSWIREMLQTSDEESDDSVEVVVIHENRPQMKSKSSTLTVKDVGDDDDDDDDCVILEGDPENSVASVEEEANGSDELLVIGEKGQIACRDYPHARHLCGKFPFSSTPHKQHCSQCHCYVCDSLAPCLKWGTGISSSDHCHANETEVWQIQRKNFKLGQSSPLPASTNFGTSLRPGHPHHNELLPPCVNNLSPNSVLPNQASISTAVCSIPSLSSIPQTQASRLPTTRFLSASSPNSSVQNQVFRPINTPIMSPATNITMPNGANHGMRRGSRPTLVRNKYQPHSVPRPALGVRSHTIQRERGNGSSSLRPKVLRPHMMSRGVGSAGNTSMANNSHGSSVFGNAGNMTQQHLNYCTTTGMPNYRNCNGPSDLCHPTNISFYSQQSSLPASLSCVNQHNVAAETQAYSQPLPQSNIIQGFDQNCIQVSRAPSSYVAHPNSSQHGKEPQIRSQNGNASGNTTQCGTVSQDTCQPQPHEESPRETAGKFSAFDSSWIDNTGQSILQSSGSVVQPPNVKEIDAQFTGSNEPLIESSQLPNSMVDLDDWVLEKNPFPVLTDGVLPSDMNIPSPDLYSIDMNMGLW</sequence>
<dbReference type="Proteomes" id="UP000289340">
    <property type="component" value="Chromosome 13"/>
</dbReference>
<feature type="compositionally biased region" description="Polar residues" evidence="1">
    <location>
        <begin position="470"/>
        <end position="494"/>
    </location>
</feature>
<reference evidence="3 4" key="2">
    <citation type="submission" date="2018-09" db="EMBL/GenBank/DDBJ databases">
        <title>A high-quality reference genome of wild soybean provides a powerful tool to mine soybean genomes.</title>
        <authorList>
            <person name="Xie M."/>
            <person name="Chung C.Y.L."/>
            <person name="Li M.-W."/>
            <person name="Wong F.-L."/>
            <person name="Chan T.-F."/>
            <person name="Lam H.-M."/>
        </authorList>
    </citation>
    <scope>NUCLEOTIDE SEQUENCE [LARGE SCALE GENOMIC DNA]</scope>
    <source>
        <strain evidence="4">cv. W05</strain>
        <tissue evidence="3">Hypocotyl of etiolated seedlings</tissue>
    </source>
</reference>
<keyword evidence="4" id="KW-1185">Reference proteome</keyword>
<dbReference type="PANTHER" id="PTHR33443:SF35">
    <property type="entry name" value="VQ DOMAIN-CONTAINING PROTEIN"/>
    <property type="match status" value="1"/>
</dbReference>
<feature type="region of interest" description="Disordered" evidence="1">
    <location>
        <begin position="452"/>
        <end position="506"/>
    </location>
</feature>
<organism evidence="2">
    <name type="scientific">Glycine soja</name>
    <name type="common">Wild soybean</name>
    <dbReference type="NCBI Taxonomy" id="3848"/>
    <lineage>
        <taxon>Eukaryota</taxon>
        <taxon>Viridiplantae</taxon>
        <taxon>Streptophyta</taxon>
        <taxon>Embryophyta</taxon>
        <taxon>Tracheophyta</taxon>
        <taxon>Spermatophyta</taxon>
        <taxon>Magnoliopsida</taxon>
        <taxon>eudicotyledons</taxon>
        <taxon>Gunneridae</taxon>
        <taxon>Pentapetalae</taxon>
        <taxon>rosids</taxon>
        <taxon>fabids</taxon>
        <taxon>Fabales</taxon>
        <taxon>Fabaceae</taxon>
        <taxon>Papilionoideae</taxon>
        <taxon>50 kb inversion clade</taxon>
        <taxon>NPAAA clade</taxon>
        <taxon>indigoferoid/millettioid clade</taxon>
        <taxon>Phaseoleae</taxon>
        <taxon>Glycine</taxon>
        <taxon>Glycine subgen. Soja</taxon>
    </lineage>
</organism>
<accession>A0A0B2SVS1</accession>
<evidence type="ECO:0000313" key="4">
    <source>
        <dbReference type="Proteomes" id="UP000289340"/>
    </source>
</evidence>
<name>A0A0B2SVS1_GLYSO</name>
<proteinExistence type="predicted"/>
<protein>
    <submittedName>
        <fullName evidence="2">Uncharacterized protein</fullName>
    </submittedName>
</protein>
<dbReference type="PANTHER" id="PTHR33443">
    <property type="entry name" value="ZGC:112980"/>
    <property type="match status" value="1"/>
</dbReference>
<dbReference type="InterPro" id="IPR053234">
    <property type="entry name" value="RPM1_Interactor"/>
</dbReference>
<evidence type="ECO:0000313" key="3">
    <source>
        <dbReference type="EMBL" id="RZB72242.1"/>
    </source>
</evidence>
<reference evidence="2" key="1">
    <citation type="submission" date="2014-07" db="EMBL/GenBank/DDBJ databases">
        <title>Identification of a novel salt tolerance gene in wild soybean by whole-genome sequencing.</title>
        <authorList>
            <person name="Lam H.-M."/>
            <person name="Qi X."/>
            <person name="Li M.-W."/>
            <person name="Liu X."/>
            <person name="Xie M."/>
            <person name="Ni M."/>
            <person name="Xu X."/>
        </authorList>
    </citation>
    <scope>NUCLEOTIDE SEQUENCE [LARGE SCALE GENOMIC DNA]</scope>
    <source>
        <tissue evidence="2">Root</tissue>
    </source>
</reference>
<dbReference type="Proteomes" id="UP000053555">
    <property type="component" value="Unassembled WGS sequence"/>
</dbReference>
<dbReference type="EMBL" id="KN639264">
    <property type="protein sequence ID" value="KHN48950.1"/>
    <property type="molecule type" value="Genomic_DNA"/>
</dbReference>
<evidence type="ECO:0000256" key="1">
    <source>
        <dbReference type="SAM" id="MobiDB-lite"/>
    </source>
</evidence>
<dbReference type="EMBL" id="QZWG01000013">
    <property type="protein sequence ID" value="RZB72242.1"/>
    <property type="molecule type" value="Genomic_DNA"/>
</dbReference>
<feature type="compositionally biased region" description="Basic and acidic residues" evidence="1">
    <location>
        <begin position="496"/>
        <end position="505"/>
    </location>
</feature>
<evidence type="ECO:0000313" key="2">
    <source>
        <dbReference type="EMBL" id="KHN48950.1"/>
    </source>
</evidence>
<dbReference type="Gramene" id="XM_028341460.1">
    <property type="protein sequence ID" value="XP_028197261.1"/>
    <property type="gene ID" value="LOC114382200"/>
</dbReference>
<gene>
    <name evidence="3" type="ORF">D0Y65_036533</name>
    <name evidence="2" type="ORF">glysoja_025327</name>
</gene>
<dbReference type="AlphaFoldDB" id="A0A0B2SVS1"/>